<name>A0AAW8MDH2_9PSED</name>
<organism evidence="1 2">
    <name type="scientific">Pseudomonas brassicacearum</name>
    <dbReference type="NCBI Taxonomy" id="930166"/>
    <lineage>
        <taxon>Bacteria</taxon>
        <taxon>Pseudomonadati</taxon>
        <taxon>Pseudomonadota</taxon>
        <taxon>Gammaproteobacteria</taxon>
        <taxon>Pseudomonadales</taxon>
        <taxon>Pseudomonadaceae</taxon>
        <taxon>Pseudomonas</taxon>
    </lineage>
</organism>
<protein>
    <submittedName>
        <fullName evidence="1">Uncharacterized protein</fullName>
    </submittedName>
</protein>
<gene>
    <name evidence="1" type="ORF">J2W43_003856</name>
</gene>
<evidence type="ECO:0000313" key="1">
    <source>
        <dbReference type="EMBL" id="MDR6959856.1"/>
    </source>
</evidence>
<dbReference type="Proteomes" id="UP001252613">
    <property type="component" value="Unassembled WGS sequence"/>
</dbReference>
<reference evidence="1" key="1">
    <citation type="submission" date="2023-07" db="EMBL/GenBank/DDBJ databases">
        <title>Sorghum-associated microbial communities from plants grown in Nebraska, USA.</title>
        <authorList>
            <person name="Schachtman D."/>
        </authorList>
    </citation>
    <scope>NUCLEOTIDE SEQUENCE</scope>
    <source>
        <strain evidence="1">3432</strain>
    </source>
</reference>
<sequence>MTGPDQRTRLQTTLRGPATTWQGLRRANLIAVKRVTTGLGIALQRTKNLRAKRQLQRSAGHA</sequence>
<proteinExistence type="predicted"/>
<evidence type="ECO:0000313" key="2">
    <source>
        <dbReference type="Proteomes" id="UP001252613"/>
    </source>
</evidence>
<accession>A0AAW8MDH2</accession>
<dbReference type="RefSeq" id="WP_265037276.1">
    <property type="nucleotide sequence ID" value="NZ_JAVDVC010000007.1"/>
</dbReference>
<comment type="caution">
    <text evidence="1">The sequence shown here is derived from an EMBL/GenBank/DDBJ whole genome shotgun (WGS) entry which is preliminary data.</text>
</comment>
<dbReference type="EMBL" id="JAVDVC010000007">
    <property type="protein sequence ID" value="MDR6959856.1"/>
    <property type="molecule type" value="Genomic_DNA"/>
</dbReference>
<dbReference type="AlphaFoldDB" id="A0AAW8MDH2"/>